<dbReference type="AlphaFoldDB" id="A0A4V5PK89"/>
<dbReference type="EMBL" id="SSMQ01000107">
    <property type="protein sequence ID" value="TKC94619.1"/>
    <property type="molecule type" value="Genomic_DNA"/>
</dbReference>
<protein>
    <submittedName>
        <fullName evidence="3">Sulfite exporter TauE/SafE family protein</fullName>
    </submittedName>
</protein>
<reference evidence="3 4" key="1">
    <citation type="submission" date="2019-04" db="EMBL/GenBank/DDBJ databases">
        <authorList>
            <person name="Li Y."/>
            <person name="Wang J."/>
        </authorList>
    </citation>
    <scope>NUCLEOTIDE SEQUENCE [LARGE SCALE GENOMIC DNA]</scope>
    <source>
        <strain evidence="3 4">DSM 14668</strain>
    </source>
</reference>
<feature type="transmembrane region" description="Helical" evidence="1">
    <location>
        <begin position="160"/>
        <end position="182"/>
    </location>
</feature>
<sequence length="240" mass="23447">MSVWISLGTAAAIGATSGVHCAAMCGPIAAVGASRGGRLDARRAFGYLGGRALGYAALGGGAGALGAPFAAGSAGNVVRLVLAILVAGALVIRAIVLMRPTASEQRIKLGRGPREAKFFQKIARHVPRRGVGLGLATALFPCGALFAGVVAASSAGSGPLGAAMMLVFAAASAPLLMLPAALSANVAARVSGRFARNVGALALVAAAAWVMTPPIRAMLGPAQAPACCASAAGVPAHHAP</sequence>
<keyword evidence="1" id="KW-0812">Transmembrane</keyword>
<dbReference type="OrthoDB" id="9881805at2"/>
<keyword evidence="1" id="KW-0472">Membrane</keyword>
<feature type="domain" description="Urease accessory protein UreH-like transmembrane" evidence="2">
    <location>
        <begin position="10"/>
        <end position="206"/>
    </location>
</feature>
<dbReference type="RefSeq" id="WP_136935932.1">
    <property type="nucleotide sequence ID" value="NZ_SSMQ01000107.1"/>
</dbReference>
<feature type="transmembrane region" description="Helical" evidence="1">
    <location>
        <begin position="52"/>
        <end position="71"/>
    </location>
</feature>
<gene>
    <name evidence="3" type="ORF">E8A74_48090</name>
</gene>
<keyword evidence="4" id="KW-1185">Reference proteome</keyword>
<feature type="transmembrane region" description="Helical" evidence="1">
    <location>
        <begin position="6"/>
        <end position="31"/>
    </location>
</feature>
<accession>A0A4V5PK89</accession>
<evidence type="ECO:0000313" key="4">
    <source>
        <dbReference type="Proteomes" id="UP000309215"/>
    </source>
</evidence>
<feature type="transmembrane region" description="Helical" evidence="1">
    <location>
        <begin position="77"/>
        <end position="98"/>
    </location>
</feature>
<feature type="transmembrane region" description="Helical" evidence="1">
    <location>
        <begin position="194"/>
        <end position="211"/>
    </location>
</feature>
<evidence type="ECO:0000313" key="3">
    <source>
        <dbReference type="EMBL" id="TKC94619.1"/>
    </source>
</evidence>
<feature type="transmembrane region" description="Helical" evidence="1">
    <location>
        <begin position="131"/>
        <end position="154"/>
    </location>
</feature>
<proteinExistence type="predicted"/>
<dbReference type="Pfam" id="PF13386">
    <property type="entry name" value="DsbD_2"/>
    <property type="match status" value="1"/>
</dbReference>
<evidence type="ECO:0000259" key="2">
    <source>
        <dbReference type="Pfam" id="PF13386"/>
    </source>
</evidence>
<dbReference type="Proteomes" id="UP000309215">
    <property type="component" value="Unassembled WGS sequence"/>
</dbReference>
<evidence type="ECO:0000256" key="1">
    <source>
        <dbReference type="SAM" id="Phobius"/>
    </source>
</evidence>
<organism evidence="3 4">
    <name type="scientific">Polyangium fumosum</name>
    <dbReference type="NCBI Taxonomy" id="889272"/>
    <lineage>
        <taxon>Bacteria</taxon>
        <taxon>Pseudomonadati</taxon>
        <taxon>Myxococcota</taxon>
        <taxon>Polyangia</taxon>
        <taxon>Polyangiales</taxon>
        <taxon>Polyangiaceae</taxon>
        <taxon>Polyangium</taxon>
    </lineage>
</organism>
<dbReference type="PANTHER" id="PTHR42208">
    <property type="entry name" value="HEAVY METAL TRANSPORTER-RELATED"/>
    <property type="match status" value="1"/>
</dbReference>
<dbReference type="InterPro" id="IPR039447">
    <property type="entry name" value="UreH-like_TM_dom"/>
</dbReference>
<dbReference type="PANTHER" id="PTHR42208:SF1">
    <property type="entry name" value="HEAVY METAL TRANSPORTER"/>
    <property type="match status" value="1"/>
</dbReference>
<name>A0A4V5PK89_9BACT</name>
<comment type="caution">
    <text evidence="3">The sequence shown here is derived from an EMBL/GenBank/DDBJ whole genome shotgun (WGS) entry which is preliminary data.</text>
</comment>
<keyword evidence="1" id="KW-1133">Transmembrane helix</keyword>